<keyword evidence="2 5" id="KW-0812">Transmembrane</keyword>
<evidence type="ECO:0000256" key="5">
    <source>
        <dbReference type="SAM" id="Phobius"/>
    </source>
</evidence>
<feature type="transmembrane region" description="Helical" evidence="5">
    <location>
        <begin position="318"/>
        <end position="338"/>
    </location>
</feature>
<feature type="domain" description="O-antigen ligase-related" evidence="6">
    <location>
        <begin position="186"/>
        <end position="328"/>
    </location>
</feature>
<dbReference type="RefSeq" id="WP_186960594.1">
    <property type="nucleotide sequence ID" value="NZ_JACOOI010000022.1"/>
</dbReference>
<protein>
    <submittedName>
        <fullName evidence="7">O-antigen ligase family protein</fullName>
    </submittedName>
</protein>
<dbReference type="Proteomes" id="UP000644010">
    <property type="component" value="Unassembled WGS sequence"/>
</dbReference>
<feature type="transmembrane region" description="Helical" evidence="5">
    <location>
        <begin position="374"/>
        <end position="393"/>
    </location>
</feature>
<feature type="transmembrane region" description="Helical" evidence="5">
    <location>
        <begin position="225"/>
        <end position="241"/>
    </location>
</feature>
<evidence type="ECO:0000313" key="7">
    <source>
        <dbReference type="EMBL" id="MBC5644787.1"/>
    </source>
</evidence>
<gene>
    <name evidence="7" type="ORF">H8S77_18055</name>
</gene>
<feature type="transmembrane region" description="Helical" evidence="5">
    <location>
        <begin position="97"/>
        <end position="119"/>
    </location>
</feature>
<feature type="transmembrane region" description="Helical" evidence="5">
    <location>
        <begin position="350"/>
        <end position="368"/>
    </location>
</feature>
<feature type="transmembrane region" description="Helical" evidence="5">
    <location>
        <begin position="158"/>
        <end position="175"/>
    </location>
</feature>
<dbReference type="InterPro" id="IPR051533">
    <property type="entry name" value="WaaL-like"/>
</dbReference>
<evidence type="ECO:0000256" key="3">
    <source>
        <dbReference type="ARBA" id="ARBA00022989"/>
    </source>
</evidence>
<sequence>MNDLEQYRYDYSVAKLFATLLFVHSSNNSIKQIFPNLSPSISTAISIVCSVIFIFMFLHEYKSFKPSLYVKIIVLEMVISFLYFISIIRYPTAEKEIIGRAIWTLVFCVPIFCLVLQMKNLDMFFCKHVKIAVYALVVEGFLVFYLTLFGGIETELRYNMSFGYMLLFPILFLFTESKKSKFNLLLAILLTIGIMILASRGPLLFIALYILICYLFHYNLSKKIILSIFIFLGGVIFYFFGESLLQEVSFFFETMGFYSRTLDKILMGADALENLSDREIIWETTKNNIWEKPYWGWGIAGDLSYMDSYPHNITLEILLHYGIFVGSIVLFVIFFSITKSLFVTKFRNPVLLIFLCSGFGHLFLSSTYLIEYKFWILLGICFSIMKKKIIFILERK</sequence>
<name>A0ABR7E4S1_9BACT</name>
<keyword evidence="4 5" id="KW-0472">Membrane</keyword>
<feature type="transmembrane region" description="Helical" evidence="5">
    <location>
        <begin position="37"/>
        <end position="58"/>
    </location>
</feature>
<dbReference type="InterPro" id="IPR007016">
    <property type="entry name" value="O-antigen_ligase-rel_domated"/>
</dbReference>
<comment type="caution">
    <text evidence="7">The sequence shown here is derived from an EMBL/GenBank/DDBJ whole genome shotgun (WGS) entry which is preliminary data.</text>
</comment>
<dbReference type="PANTHER" id="PTHR37422:SF17">
    <property type="entry name" value="O-ANTIGEN LIGASE"/>
    <property type="match status" value="1"/>
</dbReference>
<accession>A0ABR7E4S1</accession>
<evidence type="ECO:0000256" key="4">
    <source>
        <dbReference type="ARBA" id="ARBA00023136"/>
    </source>
</evidence>
<dbReference type="Pfam" id="PF04932">
    <property type="entry name" value="Wzy_C"/>
    <property type="match status" value="1"/>
</dbReference>
<evidence type="ECO:0000313" key="8">
    <source>
        <dbReference type="Proteomes" id="UP000644010"/>
    </source>
</evidence>
<feature type="transmembrane region" description="Helical" evidence="5">
    <location>
        <begin position="70"/>
        <end position="91"/>
    </location>
</feature>
<dbReference type="PANTHER" id="PTHR37422">
    <property type="entry name" value="TEICHURONIC ACID BIOSYNTHESIS PROTEIN TUAE"/>
    <property type="match status" value="1"/>
</dbReference>
<keyword evidence="8" id="KW-1185">Reference proteome</keyword>
<evidence type="ECO:0000256" key="1">
    <source>
        <dbReference type="ARBA" id="ARBA00004141"/>
    </source>
</evidence>
<dbReference type="GO" id="GO:0016874">
    <property type="term" value="F:ligase activity"/>
    <property type="evidence" value="ECO:0007669"/>
    <property type="project" value="UniProtKB-KW"/>
</dbReference>
<proteinExistence type="predicted"/>
<keyword evidence="3 5" id="KW-1133">Transmembrane helix</keyword>
<organism evidence="7 8">
    <name type="scientific">Parabacteroides segnis</name>
    <dbReference type="NCBI Taxonomy" id="2763058"/>
    <lineage>
        <taxon>Bacteria</taxon>
        <taxon>Pseudomonadati</taxon>
        <taxon>Bacteroidota</taxon>
        <taxon>Bacteroidia</taxon>
        <taxon>Bacteroidales</taxon>
        <taxon>Tannerellaceae</taxon>
        <taxon>Parabacteroides</taxon>
    </lineage>
</organism>
<evidence type="ECO:0000259" key="6">
    <source>
        <dbReference type="Pfam" id="PF04932"/>
    </source>
</evidence>
<dbReference type="EMBL" id="JACOOI010000022">
    <property type="protein sequence ID" value="MBC5644787.1"/>
    <property type="molecule type" value="Genomic_DNA"/>
</dbReference>
<feature type="transmembrane region" description="Helical" evidence="5">
    <location>
        <begin position="131"/>
        <end position="152"/>
    </location>
</feature>
<reference evidence="7 8" key="1">
    <citation type="submission" date="2020-08" db="EMBL/GenBank/DDBJ databases">
        <title>Genome public.</title>
        <authorList>
            <person name="Liu C."/>
            <person name="Sun Q."/>
        </authorList>
    </citation>
    <scope>NUCLEOTIDE SEQUENCE [LARGE SCALE GENOMIC DNA]</scope>
    <source>
        <strain evidence="7 8">BX2</strain>
    </source>
</reference>
<comment type="subcellular location">
    <subcellularLocation>
        <location evidence="1">Membrane</location>
        <topology evidence="1">Multi-pass membrane protein</topology>
    </subcellularLocation>
</comment>
<evidence type="ECO:0000256" key="2">
    <source>
        <dbReference type="ARBA" id="ARBA00022692"/>
    </source>
</evidence>
<keyword evidence="7" id="KW-0436">Ligase</keyword>